<reference evidence="13" key="1">
    <citation type="journal article" date="2012" name="Nature">
        <title>The tomato genome sequence provides insights into fleshy fruit evolution.</title>
        <authorList>
            <consortium name="Tomato Genome Consortium"/>
        </authorList>
    </citation>
    <scope>NUCLEOTIDE SEQUENCE [LARGE SCALE GENOMIC DNA]</scope>
    <source>
        <strain evidence="13">cv. Heinz 1706</strain>
    </source>
</reference>
<keyword evidence="9" id="KW-0653">Protein transport</keyword>
<dbReference type="eggNOG" id="ENOG502QSDY">
    <property type="taxonomic scope" value="Eukaryota"/>
</dbReference>
<dbReference type="InParanoid" id="K4D0A4"/>
<comment type="subunit">
    <text evidence="4">Part of the Tic complex.</text>
</comment>
<dbReference type="AlphaFoldDB" id="K4D0A4"/>
<evidence type="ECO:0000256" key="11">
    <source>
        <dbReference type="ARBA" id="ARBA00029978"/>
    </source>
</evidence>
<comment type="function">
    <text evidence="1">Involved in protein precursor import into chloroplasts. May be part of an intermediate translocation complex acting as a protein-conducting channel at the inner envelope.</text>
</comment>
<dbReference type="GO" id="GO:0009706">
    <property type="term" value="C:chloroplast inner membrane"/>
    <property type="evidence" value="ECO:0007669"/>
    <property type="project" value="UniProtKB-SubCell"/>
</dbReference>
<organism evidence="13">
    <name type="scientific">Solanum lycopersicum</name>
    <name type="common">Tomato</name>
    <name type="synonym">Lycopersicon esculentum</name>
    <dbReference type="NCBI Taxonomy" id="4081"/>
    <lineage>
        <taxon>Eukaryota</taxon>
        <taxon>Viridiplantae</taxon>
        <taxon>Streptophyta</taxon>
        <taxon>Embryophyta</taxon>
        <taxon>Tracheophyta</taxon>
        <taxon>Spermatophyta</taxon>
        <taxon>Magnoliopsida</taxon>
        <taxon>eudicotyledons</taxon>
        <taxon>Gunneridae</taxon>
        <taxon>Pentapetalae</taxon>
        <taxon>asterids</taxon>
        <taxon>lamiids</taxon>
        <taxon>Solanales</taxon>
        <taxon>Solanaceae</taxon>
        <taxon>Solanoideae</taxon>
        <taxon>Solaneae</taxon>
        <taxon>Solanum</taxon>
        <taxon>Solanum subgen. Lycopersicon</taxon>
    </lineage>
</organism>
<dbReference type="Pfam" id="PF05758">
    <property type="entry name" value="Ycf1"/>
    <property type="match status" value="1"/>
</dbReference>
<evidence type="ECO:0000256" key="12">
    <source>
        <dbReference type="SAM" id="Phobius"/>
    </source>
</evidence>
<evidence type="ECO:0000256" key="10">
    <source>
        <dbReference type="ARBA" id="ARBA00022989"/>
    </source>
</evidence>
<dbReference type="PaxDb" id="4081-Solyc10g049470.1.1"/>
<evidence type="ECO:0000256" key="6">
    <source>
        <dbReference type="ARBA" id="ARBA00022448"/>
    </source>
</evidence>
<evidence type="ECO:0000313" key="14">
    <source>
        <dbReference type="Proteomes" id="UP000004994"/>
    </source>
</evidence>
<dbReference type="HOGENOM" id="CLU_1605556_0_0_1"/>
<dbReference type="InterPro" id="IPR008896">
    <property type="entry name" value="TIC214"/>
</dbReference>
<dbReference type="Gramene" id="Solyc10g049470.1.1">
    <property type="protein sequence ID" value="Solyc10g049470.1.1"/>
    <property type="gene ID" value="Solyc10g049470.1"/>
</dbReference>
<evidence type="ECO:0000256" key="8">
    <source>
        <dbReference type="ARBA" id="ARBA00022780"/>
    </source>
</evidence>
<dbReference type="GO" id="GO:0015031">
    <property type="term" value="P:protein transport"/>
    <property type="evidence" value="ECO:0007669"/>
    <property type="project" value="UniProtKB-KW"/>
</dbReference>
<dbReference type="EnsemblPlants" id="Solyc10g049470.1.1">
    <property type="protein sequence ID" value="Solyc10g049470.1.1"/>
    <property type="gene ID" value="Solyc10g049470.1"/>
</dbReference>
<proteinExistence type="inferred from homology"/>
<evidence type="ECO:0000313" key="13">
    <source>
        <dbReference type="EnsemblPlants" id="Solyc10g049470.1.1"/>
    </source>
</evidence>
<evidence type="ECO:0000256" key="7">
    <source>
        <dbReference type="ARBA" id="ARBA00022692"/>
    </source>
</evidence>
<keyword evidence="12" id="KW-0472">Membrane</keyword>
<keyword evidence="14" id="KW-1185">Reference proteome</keyword>
<keyword evidence="6" id="KW-0813">Transport</keyword>
<evidence type="ECO:0000256" key="1">
    <source>
        <dbReference type="ARBA" id="ARBA00002515"/>
    </source>
</evidence>
<evidence type="ECO:0000256" key="3">
    <source>
        <dbReference type="ARBA" id="ARBA00009956"/>
    </source>
</evidence>
<evidence type="ECO:0000256" key="9">
    <source>
        <dbReference type="ARBA" id="ARBA00022927"/>
    </source>
</evidence>
<evidence type="ECO:0000256" key="5">
    <source>
        <dbReference type="ARBA" id="ARBA00016640"/>
    </source>
</evidence>
<evidence type="ECO:0000256" key="4">
    <source>
        <dbReference type="ARBA" id="ARBA00011510"/>
    </source>
</evidence>
<keyword evidence="8" id="KW-0934">Plastid</keyword>
<reference evidence="13" key="2">
    <citation type="submission" date="2015-06" db="UniProtKB">
        <authorList>
            <consortium name="EnsemblPlants"/>
        </authorList>
    </citation>
    <scope>IDENTIFICATION</scope>
    <source>
        <strain evidence="13">cv. Heinz 1706</strain>
    </source>
</reference>
<evidence type="ECO:0000256" key="2">
    <source>
        <dbReference type="ARBA" id="ARBA00004478"/>
    </source>
</evidence>
<comment type="subcellular location">
    <subcellularLocation>
        <location evidence="2">Plastid</location>
        <location evidence="2">Chloroplast inner membrane</location>
        <topology evidence="2">Multi-pass membrane protein</topology>
    </subcellularLocation>
</comment>
<keyword evidence="10 12" id="KW-1133">Transmembrane helix</keyword>
<keyword evidence="7 12" id="KW-0812">Transmembrane</keyword>
<comment type="similarity">
    <text evidence="3">Belongs to the TIC214 family.</text>
</comment>
<dbReference type="STRING" id="4081.K4D0A4"/>
<name>K4D0A4_SOLLC</name>
<dbReference type="PhylomeDB" id="K4D0A4"/>
<feature type="transmembrane region" description="Helical" evidence="12">
    <location>
        <begin position="129"/>
        <end position="146"/>
    </location>
</feature>
<sequence length="166" mass="20140">MRAQRRKTFISKLFQANVHSPLFVDRITPLRRFSFDISELIKSILKNWTDKEGEFKILESREEQTKREEKKEKDKKEDNKRARIAIEEAWDAISLAQIIRAKNIGRMLFLQLPEWSENLQEWNREMQNYLNYTSFIIIFSYFLYHLKNYQKSLLLFSIVSFFGYIN</sequence>
<protein>
    <recommendedName>
        <fullName evidence="5">Protein TIC 214</fullName>
    </recommendedName>
    <alternativeName>
        <fullName evidence="11">Translocon at the inner envelope membrane of chloroplasts 214</fullName>
    </alternativeName>
</protein>
<accession>K4D0A4</accession>
<dbReference type="Proteomes" id="UP000004994">
    <property type="component" value="Chromosome 10"/>
</dbReference>
<keyword evidence="8" id="KW-1001">Plastid inner membrane</keyword>